<evidence type="ECO:0000256" key="2">
    <source>
        <dbReference type="ARBA" id="ARBA00022741"/>
    </source>
</evidence>
<reference evidence="5" key="1">
    <citation type="journal article" date="2014" name="Front. Microbiol.">
        <title>High frequency of phylogenetically diverse reductive dehalogenase-homologous genes in deep subseafloor sedimentary metagenomes.</title>
        <authorList>
            <person name="Kawai M."/>
            <person name="Futagami T."/>
            <person name="Toyoda A."/>
            <person name="Takaki Y."/>
            <person name="Nishi S."/>
            <person name="Hori S."/>
            <person name="Arai W."/>
            <person name="Tsubouchi T."/>
            <person name="Morono Y."/>
            <person name="Uchiyama I."/>
            <person name="Ito T."/>
            <person name="Fujiyama A."/>
            <person name="Inagaki F."/>
            <person name="Takami H."/>
        </authorList>
    </citation>
    <scope>NUCLEOTIDE SEQUENCE</scope>
    <source>
        <strain evidence="5">Expedition CK06-06</strain>
    </source>
</reference>
<dbReference type="Gene3D" id="3.30.930.10">
    <property type="entry name" value="Bira Bifunctional Protein, Domain 2"/>
    <property type="match status" value="1"/>
</dbReference>
<protein>
    <recommendedName>
        <fullName evidence="4">Aminoacyl-transfer RNA synthetases class-II family profile domain-containing protein</fullName>
    </recommendedName>
</protein>
<dbReference type="PANTHER" id="PTHR42918:SF15">
    <property type="entry name" value="LYSINE--TRNA LIGASE, CHLOROPLASTIC_MITOCHONDRIAL"/>
    <property type="match status" value="1"/>
</dbReference>
<keyword evidence="3" id="KW-0067">ATP-binding</keyword>
<dbReference type="GO" id="GO:0005829">
    <property type="term" value="C:cytosol"/>
    <property type="evidence" value="ECO:0007669"/>
    <property type="project" value="TreeGrafter"/>
</dbReference>
<dbReference type="PANTHER" id="PTHR42918">
    <property type="entry name" value="LYSYL-TRNA SYNTHETASE"/>
    <property type="match status" value="1"/>
</dbReference>
<feature type="domain" description="Aminoacyl-transfer RNA synthetases class-II family profile" evidence="4">
    <location>
        <begin position="1"/>
        <end position="311"/>
    </location>
</feature>
<dbReference type="InterPro" id="IPR006195">
    <property type="entry name" value="aa-tRNA-synth_II"/>
</dbReference>
<dbReference type="PRINTS" id="PR00982">
    <property type="entry name" value="TRNASYNTHLYS"/>
</dbReference>
<dbReference type="GO" id="GO:0000049">
    <property type="term" value="F:tRNA binding"/>
    <property type="evidence" value="ECO:0007669"/>
    <property type="project" value="TreeGrafter"/>
</dbReference>
<keyword evidence="2" id="KW-0547">Nucleotide-binding</keyword>
<dbReference type="GO" id="GO:0006430">
    <property type="term" value="P:lysyl-tRNA aminoacylation"/>
    <property type="evidence" value="ECO:0007669"/>
    <property type="project" value="InterPro"/>
</dbReference>
<proteinExistence type="predicted"/>
<keyword evidence="1" id="KW-0436">Ligase</keyword>
<dbReference type="GO" id="GO:0004824">
    <property type="term" value="F:lysine-tRNA ligase activity"/>
    <property type="evidence" value="ECO:0007669"/>
    <property type="project" value="InterPro"/>
</dbReference>
<dbReference type="EMBL" id="BARS01001173">
    <property type="protein sequence ID" value="GAF85747.1"/>
    <property type="molecule type" value="Genomic_DNA"/>
</dbReference>
<gene>
    <name evidence="5" type="ORF">S01H1_02441</name>
</gene>
<dbReference type="CDD" id="cd00775">
    <property type="entry name" value="LysRS_core"/>
    <property type="match status" value="1"/>
</dbReference>
<evidence type="ECO:0000259" key="4">
    <source>
        <dbReference type="PROSITE" id="PS50862"/>
    </source>
</evidence>
<organism evidence="5">
    <name type="scientific">marine sediment metagenome</name>
    <dbReference type="NCBI Taxonomy" id="412755"/>
    <lineage>
        <taxon>unclassified sequences</taxon>
        <taxon>metagenomes</taxon>
        <taxon>ecological metagenomes</taxon>
    </lineage>
</organism>
<dbReference type="PROSITE" id="PS50862">
    <property type="entry name" value="AA_TRNA_LIGASE_II"/>
    <property type="match status" value="1"/>
</dbReference>
<evidence type="ECO:0000256" key="1">
    <source>
        <dbReference type="ARBA" id="ARBA00022598"/>
    </source>
</evidence>
<dbReference type="InterPro" id="IPR045864">
    <property type="entry name" value="aa-tRNA-synth_II/BPL/LPL"/>
</dbReference>
<comment type="caution">
    <text evidence="5">The sequence shown here is derived from an EMBL/GenBank/DDBJ whole genome shotgun (WGS) entry which is preliminary data.</text>
</comment>
<dbReference type="AlphaFoldDB" id="X0TC32"/>
<sequence length="331" mass="38278">MREFLDKRGYIEVETPFLQPIYGGGLARPFKTYHNALGIPLYMRISTELYLKRLIVAGFEKVYEIAKVFRNEGIDKDHNPEFVMVETMEAYVDYKYNMELVEQMIEYAVKKAVGKTKVKYQDKEIDFKTPWKRISMVEAVKKETGVDFSKIEDIKEALKVAKKLELELEEYHKSAVGLILAAAFEEKVEHTLIQPTIIYDFPVETSPLSKKCDDDPRYVERWEHYVAGKEASNNYSELNDPVELAERFRDERKKERLGDQEAHQTDEDFIEAMEYGMPPTSGIGPAIDRLVMIITNSKNLRDVILFPTLRPLGGRVKDDGLRGDKETKVNS</sequence>
<evidence type="ECO:0000313" key="5">
    <source>
        <dbReference type="EMBL" id="GAF85747.1"/>
    </source>
</evidence>
<dbReference type="Pfam" id="PF00152">
    <property type="entry name" value="tRNA-synt_2"/>
    <property type="match status" value="1"/>
</dbReference>
<dbReference type="SUPFAM" id="SSF55681">
    <property type="entry name" value="Class II aaRS and biotin synthetases"/>
    <property type="match status" value="1"/>
</dbReference>
<dbReference type="InterPro" id="IPR004364">
    <property type="entry name" value="Aa-tRNA-synt_II"/>
</dbReference>
<evidence type="ECO:0000256" key="3">
    <source>
        <dbReference type="ARBA" id="ARBA00022840"/>
    </source>
</evidence>
<name>X0TC32_9ZZZZ</name>
<dbReference type="GO" id="GO:0005524">
    <property type="term" value="F:ATP binding"/>
    <property type="evidence" value="ECO:0007669"/>
    <property type="project" value="UniProtKB-KW"/>
</dbReference>
<accession>X0TC32</accession>
<dbReference type="InterPro" id="IPR018149">
    <property type="entry name" value="Lys-tRNA-synth_II_C"/>
</dbReference>